<feature type="region of interest" description="Disordered" evidence="1">
    <location>
        <begin position="55"/>
        <end position="80"/>
    </location>
</feature>
<reference evidence="3 4" key="1">
    <citation type="submission" date="2019-03" db="EMBL/GenBank/DDBJ databases">
        <title>An improved genome assembly of the fluke Schistosoma japonicum.</title>
        <authorList>
            <person name="Hu W."/>
            <person name="Luo F."/>
            <person name="Yin M."/>
            <person name="Mo X."/>
            <person name="Sun C."/>
            <person name="Wu Q."/>
            <person name="Zhu B."/>
            <person name="Xiang M."/>
            <person name="Wang J."/>
            <person name="Wang Y."/>
            <person name="Zhang T."/>
            <person name="Xu B."/>
            <person name="Zheng H."/>
            <person name="Feng Z."/>
        </authorList>
    </citation>
    <scope>NUCLEOTIDE SEQUENCE [LARGE SCALE GENOMIC DNA]</scope>
    <source>
        <strain evidence="3">HuSjv2</strain>
        <tissue evidence="3">Worms</tissue>
    </source>
</reference>
<name>A0A4Z2DCJ2_SCHJA</name>
<sequence length="80" mass="9423">MSNHRVWVRVVPFIGTMVVSAYGVAYSWNYAYEKKRLATISDLDEAYVVEFHKKVSQSTGQTEWKNKRVPRPWENQDKQS</sequence>
<keyword evidence="2" id="KW-0812">Transmembrane</keyword>
<evidence type="ECO:0000256" key="2">
    <source>
        <dbReference type="SAM" id="Phobius"/>
    </source>
</evidence>
<comment type="caution">
    <text evidence="3">The sequence shown here is derived from an EMBL/GenBank/DDBJ whole genome shotgun (WGS) entry which is preliminary data.</text>
</comment>
<feature type="transmembrane region" description="Helical" evidence="2">
    <location>
        <begin position="6"/>
        <end position="28"/>
    </location>
</feature>
<protein>
    <recommendedName>
        <fullName evidence="5">Cytochrome c oxidase assembly protein COX16 homolog, mitochondrial</fullName>
    </recommendedName>
</protein>
<evidence type="ECO:0000256" key="1">
    <source>
        <dbReference type="SAM" id="MobiDB-lite"/>
    </source>
</evidence>
<dbReference type="EMBL" id="SKCS01000180">
    <property type="protein sequence ID" value="TNN14169.1"/>
    <property type="molecule type" value="Genomic_DNA"/>
</dbReference>
<accession>A0A4Z2DCJ2</accession>
<keyword evidence="2" id="KW-1133">Transmembrane helix</keyword>
<evidence type="ECO:0000313" key="3">
    <source>
        <dbReference type="EMBL" id="TNN14169.1"/>
    </source>
</evidence>
<dbReference type="OrthoDB" id="6227311at2759"/>
<dbReference type="Proteomes" id="UP000311919">
    <property type="component" value="Unassembled WGS sequence"/>
</dbReference>
<dbReference type="AlphaFoldDB" id="A0A4Z2DCJ2"/>
<evidence type="ECO:0000313" key="4">
    <source>
        <dbReference type="Proteomes" id="UP000311919"/>
    </source>
</evidence>
<gene>
    <name evidence="3" type="ORF">EWB00_002405</name>
</gene>
<proteinExistence type="predicted"/>
<keyword evidence="4" id="KW-1185">Reference proteome</keyword>
<organism evidence="3 4">
    <name type="scientific">Schistosoma japonicum</name>
    <name type="common">Blood fluke</name>
    <dbReference type="NCBI Taxonomy" id="6182"/>
    <lineage>
        <taxon>Eukaryota</taxon>
        <taxon>Metazoa</taxon>
        <taxon>Spiralia</taxon>
        <taxon>Lophotrochozoa</taxon>
        <taxon>Platyhelminthes</taxon>
        <taxon>Trematoda</taxon>
        <taxon>Digenea</taxon>
        <taxon>Strigeidida</taxon>
        <taxon>Schistosomatoidea</taxon>
        <taxon>Schistosomatidae</taxon>
        <taxon>Schistosoma</taxon>
    </lineage>
</organism>
<evidence type="ECO:0008006" key="5">
    <source>
        <dbReference type="Google" id="ProtNLM"/>
    </source>
</evidence>
<keyword evidence="2" id="KW-0472">Membrane</keyword>